<evidence type="ECO:0008006" key="3">
    <source>
        <dbReference type="Google" id="ProtNLM"/>
    </source>
</evidence>
<accession>A0A418KFY5</accession>
<dbReference type="AlphaFoldDB" id="A0A418KFY5"/>
<protein>
    <recommendedName>
        <fullName evidence="3">Glycosyl hydrolase family 32</fullName>
    </recommendedName>
</protein>
<sequence length="453" mass="50437">MVHELFADDLRLATSSGFERVVIPATRLDHPVVEPENGRPWEANGTYLYGTVLPDEDGGGYRMWYNQNGMLYATSEDGIHWHKPALGRYVIDGQDTNYVFRRSPFTLNSVLYEPDDPDPSRAYKCLFSTGQRNFGVAFSPDGFSWSEPDGNPRLAFGSEVGNVVRDPLTGEYLGYLRRQLPRLEVDGLEGRRRVGLSTSTDFLAWSPLQAMINPDQIDDAWATEDWHRGEFYGMAGAPYGSQYIGLLPVFRVTDIYRPPAPGQSPYEGPIHCEFISSRDGRTWQRCSDRSPVIPNGPAGSYDAGAIMNVANTPVLVGDEIWWYYTAINTTHGGTRPPKNITIGRAAWRRDRMVGLRCGAGNATLETTDIVLGENSGPARLFVNADVTGGALRVELCQPNGRPLPGYVGARLRGDSLRHEVVWPNGERRLPDDVPFRIRFRGARATLFSYVVEA</sequence>
<dbReference type="OrthoDB" id="9799605at2"/>
<keyword evidence="2" id="KW-1185">Reference proteome</keyword>
<dbReference type="Proteomes" id="UP000284057">
    <property type="component" value="Unassembled WGS sequence"/>
</dbReference>
<name>A0A418KFY5_9ACTN</name>
<dbReference type="InterPro" id="IPR023296">
    <property type="entry name" value="Glyco_hydro_beta-prop_sf"/>
</dbReference>
<dbReference type="EMBL" id="QUAL01000441">
    <property type="protein sequence ID" value="RIQ10842.1"/>
    <property type="molecule type" value="Genomic_DNA"/>
</dbReference>
<evidence type="ECO:0000313" key="2">
    <source>
        <dbReference type="Proteomes" id="UP000284057"/>
    </source>
</evidence>
<dbReference type="Gene3D" id="2.115.10.20">
    <property type="entry name" value="Glycosyl hydrolase domain, family 43"/>
    <property type="match status" value="2"/>
</dbReference>
<comment type="caution">
    <text evidence="1">The sequence shown here is derived from an EMBL/GenBank/DDBJ whole genome shotgun (WGS) entry which is preliminary data.</text>
</comment>
<evidence type="ECO:0000313" key="1">
    <source>
        <dbReference type="EMBL" id="RIQ10842.1"/>
    </source>
</evidence>
<reference evidence="1 2" key="1">
    <citation type="submission" date="2018-09" db="EMBL/GenBank/DDBJ databases">
        <title>Isolation, diversity and antifungal activity of actinobacteria from wheat.</title>
        <authorList>
            <person name="Han C."/>
        </authorList>
    </citation>
    <scope>NUCLEOTIDE SEQUENCE [LARGE SCALE GENOMIC DNA]</scope>
    <source>
        <strain evidence="1 2">NEAU-YY265</strain>
    </source>
</reference>
<proteinExistence type="predicted"/>
<organism evidence="1 2">
    <name type="scientific">Jiangella rhizosphaerae</name>
    <dbReference type="NCBI Taxonomy" id="2293569"/>
    <lineage>
        <taxon>Bacteria</taxon>
        <taxon>Bacillati</taxon>
        <taxon>Actinomycetota</taxon>
        <taxon>Actinomycetes</taxon>
        <taxon>Jiangellales</taxon>
        <taxon>Jiangellaceae</taxon>
        <taxon>Jiangella</taxon>
    </lineage>
</organism>
<gene>
    <name evidence="1" type="ORF">DY240_31145</name>
</gene>
<dbReference type="RefSeq" id="WP_119663525.1">
    <property type="nucleotide sequence ID" value="NZ_QUAL01000441.1"/>
</dbReference>
<dbReference type="SUPFAM" id="SSF75005">
    <property type="entry name" value="Arabinanase/levansucrase/invertase"/>
    <property type="match status" value="1"/>
</dbReference>